<organism evidence="2 3">
    <name type="scientific">Wenjunlia vitaminophila</name>
    <name type="common">Streptomyces vitaminophilus</name>
    <dbReference type="NCBI Taxonomy" id="76728"/>
    <lineage>
        <taxon>Bacteria</taxon>
        <taxon>Bacillati</taxon>
        <taxon>Actinomycetota</taxon>
        <taxon>Actinomycetes</taxon>
        <taxon>Kitasatosporales</taxon>
        <taxon>Streptomycetaceae</taxon>
        <taxon>Wenjunlia</taxon>
    </lineage>
</organism>
<accession>A0A0T6LZ24</accession>
<dbReference type="RefSeq" id="WP_051087432.1">
    <property type="nucleotide sequence ID" value="NZ_LLZU01000001.1"/>
</dbReference>
<gene>
    <name evidence="2" type="ORF">AQ490_00130</name>
</gene>
<dbReference type="eggNOG" id="COG0702">
    <property type="taxonomic scope" value="Bacteria"/>
</dbReference>
<evidence type="ECO:0000313" key="2">
    <source>
        <dbReference type="EMBL" id="KRV51225.1"/>
    </source>
</evidence>
<keyword evidence="3" id="KW-1185">Reference proteome</keyword>
<dbReference type="AlphaFoldDB" id="A0A0T6LZ24"/>
<evidence type="ECO:0000313" key="3">
    <source>
        <dbReference type="Proteomes" id="UP000050867"/>
    </source>
</evidence>
<dbReference type="Pfam" id="PF13460">
    <property type="entry name" value="NAD_binding_10"/>
    <property type="match status" value="1"/>
</dbReference>
<dbReference type="InterPro" id="IPR051604">
    <property type="entry name" value="Ergot_Alk_Oxidoreductase"/>
</dbReference>
<dbReference type="PANTHER" id="PTHR43162:SF1">
    <property type="entry name" value="PRESTALK A DIFFERENTIATION PROTEIN A"/>
    <property type="match status" value="1"/>
</dbReference>
<dbReference type="Gene3D" id="3.40.50.720">
    <property type="entry name" value="NAD(P)-binding Rossmann-like Domain"/>
    <property type="match status" value="1"/>
</dbReference>
<sequence length="304" mass="32182">MRVLVTGATGNVGRLVAKGLVDAGVEVRALTRDPARAVLPDGVEVVAGDLTQPRTLQPAMADVDRMYLFPEASTAREVVALAERAGVRRVVVLSSGAVTAGYDTTIHLPVERAVEESGLEWTHIRPGEFAANKLSLWGPSIRAERVVRDANPDSGWFPVHEQDIADVVIAALLEDGHVGNVYDVNGPAVVSLRDQVRAIAAAIGEEIRFEVLSPAEARKVYLAQGGFAAEAADFLLGFTDYDGNPADPDAAADFDPALLGPLPTAEVVTGRPARTFAQWARDHAADFCDLAGTSRGDGLRVASD</sequence>
<dbReference type="SUPFAM" id="SSF51735">
    <property type="entry name" value="NAD(P)-binding Rossmann-fold domains"/>
    <property type="match status" value="1"/>
</dbReference>
<proteinExistence type="predicted"/>
<dbReference type="InterPro" id="IPR016040">
    <property type="entry name" value="NAD(P)-bd_dom"/>
</dbReference>
<dbReference type="Proteomes" id="UP000050867">
    <property type="component" value="Unassembled WGS sequence"/>
</dbReference>
<comment type="caution">
    <text evidence="2">The sequence shown here is derived from an EMBL/GenBank/DDBJ whole genome shotgun (WGS) entry which is preliminary data.</text>
</comment>
<evidence type="ECO:0000259" key="1">
    <source>
        <dbReference type="Pfam" id="PF13460"/>
    </source>
</evidence>
<reference evidence="2 3" key="1">
    <citation type="submission" date="2015-10" db="EMBL/GenBank/DDBJ databases">
        <title>Draft genome sequence of pyrrolomycin-producing Streptomyces vitaminophilus.</title>
        <authorList>
            <person name="Graham D.E."/>
            <person name="Mahan K.M."/>
            <person name="Klingeman D.M."/>
            <person name="Hettich R.L."/>
            <person name="Parry R.J."/>
        </authorList>
    </citation>
    <scope>NUCLEOTIDE SEQUENCE [LARGE SCALE GENOMIC DNA]</scope>
    <source>
        <strain evidence="2 3">ATCC 31673</strain>
    </source>
</reference>
<dbReference type="STRING" id="76728.AQ490_00130"/>
<feature type="domain" description="NAD(P)-binding" evidence="1">
    <location>
        <begin position="7"/>
        <end position="174"/>
    </location>
</feature>
<dbReference type="InterPro" id="IPR036291">
    <property type="entry name" value="NAD(P)-bd_dom_sf"/>
</dbReference>
<dbReference type="EMBL" id="LLZU01000001">
    <property type="protein sequence ID" value="KRV51225.1"/>
    <property type="molecule type" value="Genomic_DNA"/>
</dbReference>
<dbReference type="OrthoDB" id="116343at2"/>
<dbReference type="PANTHER" id="PTHR43162">
    <property type="match status" value="1"/>
</dbReference>
<protein>
    <submittedName>
        <fullName evidence="2">NmrA family transcriptional regulator</fullName>
    </submittedName>
</protein>
<name>A0A0T6LZ24_WENVI</name>